<keyword evidence="2" id="KW-1133">Transmembrane helix</keyword>
<dbReference type="eggNOG" id="COG0523">
    <property type="taxonomic scope" value="Bacteria"/>
</dbReference>
<evidence type="ECO:0008006" key="5">
    <source>
        <dbReference type="Google" id="ProtNLM"/>
    </source>
</evidence>
<keyword evidence="2" id="KW-0472">Membrane</keyword>
<feature type="compositionally biased region" description="Pro residues" evidence="1">
    <location>
        <begin position="260"/>
        <end position="269"/>
    </location>
</feature>
<dbReference type="EMBL" id="CP000230">
    <property type="protein sequence ID" value="ABC21418.1"/>
    <property type="molecule type" value="Genomic_DNA"/>
</dbReference>
<feature type="transmembrane region" description="Helical" evidence="2">
    <location>
        <begin position="223"/>
        <end position="248"/>
    </location>
</feature>
<feature type="transmembrane region" description="Helical" evidence="2">
    <location>
        <begin position="183"/>
        <end position="203"/>
    </location>
</feature>
<name>Q2RWS7_RHORT</name>
<dbReference type="KEGG" id="rru:Rru_A0614"/>
<reference evidence="3 4" key="1">
    <citation type="journal article" date="2011" name="Stand. Genomic Sci.">
        <title>Complete genome sequence of Rhodospirillum rubrum type strain (S1).</title>
        <authorList>
            <person name="Munk A.C."/>
            <person name="Copeland A."/>
            <person name="Lucas S."/>
            <person name="Lapidus A."/>
            <person name="Del Rio T.G."/>
            <person name="Barry K."/>
            <person name="Detter J.C."/>
            <person name="Hammon N."/>
            <person name="Israni S."/>
            <person name="Pitluck S."/>
            <person name="Brettin T."/>
            <person name="Bruce D."/>
            <person name="Han C."/>
            <person name="Tapia R."/>
            <person name="Gilna P."/>
            <person name="Schmutz J."/>
            <person name="Larimer F."/>
            <person name="Land M."/>
            <person name="Kyrpides N.C."/>
            <person name="Mavromatis K."/>
            <person name="Richardson P."/>
            <person name="Rohde M."/>
            <person name="Goker M."/>
            <person name="Klenk H.P."/>
            <person name="Zhang Y."/>
            <person name="Roberts G.P."/>
            <person name="Reslewic S."/>
            <person name="Schwartz D.C."/>
        </authorList>
    </citation>
    <scope>NUCLEOTIDE SEQUENCE [LARGE SCALE GENOMIC DNA]</scope>
    <source>
        <strain evidence="4">ATCC 11170 / ATH 1.1.1 / DSM 467 / LMG 4362 / NCIMB 8255 / S1</strain>
    </source>
</reference>
<dbReference type="RefSeq" id="WP_011388372.1">
    <property type="nucleotide sequence ID" value="NC_007643.1"/>
</dbReference>
<dbReference type="NCBIfam" id="TIGR03055">
    <property type="entry name" value="photo_alph_chp2"/>
    <property type="match status" value="1"/>
</dbReference>
<dbReference type="EnsemblBacteria" id="ABC21418">
    <property type="protein sequence ID" value="ABC21418"/>
    <property type="gene ID" value="Rru_A0614"/>
</dbReference>
<proteinExistence type="predicted"/>
<feature type="transmembrane region" description="Helical" evidence="2">
    <location>
        <begin position="6"/>
        <end position="25"/>
    </location>
</feature>
<dbReference type="InterPro" id="IPR017496">
    <property type="entry name" value="Photo_alph_chp2"/>
</dbReference>
<dbReference type="STRING" id="269796.Rru_A0614"/>
<gene>
    <name evidence="3" type="ordered locus">Rru_A0614</name>
</gene>
<dbReference type="PhylomeDB" id="Q2RWS7"/>
<evidence type="ECO:0000313" key="3">
    <source>
        <dbReference type="EMBL" id="ABC21418.1"/>
    </source>
</evidence>
<organism evidence="3 4">
    <name type="scientific">Rhodospirillum rubrum (strain ATCC 11170 / ATH 1.1.1 / DSM 467 / LMG 4362 / NCIMB 8255 / S1)</name>
    <dbReference type="NCBI Taxonomy" id="269796"/>
    <lineage>
        <taxon>Bacteria</taxon>
        <taxon>Pseudomonadati</taxon>
        <taxon>Pseudomonadota</taxon>
        <taxon>Alphaproteobacteria</taxon>
        <taxon>Rhodospirillales</taxon>
        <taxon>Rhodospirillaceae</taxon>
        <taxon>Rhodospirillum</taxon>
    </lineage>
</organism>
<protein>
    <recommendedName>
        <fullName evidence="5">Photosynthetic complex assembly protein 2</fullName>
    </recommendedName>
</protein>
<feature type="transmembrane region" description="Helical" evidence="2">
    <location>
        <begin position="58"/>
        <end position="76"/>
    </location>
</feature>
<dbReference type="PATRIC" id="fig|269796.9.peg.669"/>
<evidence type="ECO:0000256" key="2">
    <source>
        <dbReference type="SAM" id="Phobius"/>
    </source>
</evidence>
<feature type="transmembrane region" description="Helical" evidence="2">
    <location>
        <begin position="32"/>
        <end position="52"/>
    </location>
</feature>
<accession>Q2RWS7</accession>
<dbReference type="HOGENOM" id="CLU_069074_0_0_5"/>
<keyword evidence="2" id="KW-0812">Transmembrane</keyword>
<evidence type="ECO:0000256" key="1">
    <source>
        <dbReference type="SAM" id="MobiDB-lite"/>
    </source>
</evidence>
<feature type="region of interest" description="Disordered" evidence="1">
    <location>
        <begin position="256"/>
        <end position="295"/>
    </location>
</feature>
<sequence length="295" mass="32385">MSDIGVPMLYTLFVWWFGTGAVLFLDGLPRHTFKWTMLGATVLFGAGLWGLHATADNTSVGATYSAFTCGFLIWAWQEVSFYTGWVTGPRKVCCPPGCRGWKHFLHALHANLWHELSMALSAALVVWLTWGAPNQVGTWTFMVLWWMHESARLNVLFGVRNLNAEFLPEHLAHMKGFLTQKPINLLFPISVTASTVALVVMVMQASDPATSGHHTAGLAMLGALLGLAIIEHWFLILPLPFAELWGWYMRSRERWRTTGPTPPAAPPPSSFAGAAAPVTPGPRAAAKCQVSSVES</sequence>
<keyword evidence="4" id="KW-1185">Reference proteome</keyword>
<evidence type="ECO:0000313" key="4">
    <source>
        <dbReference type="Proteomes" id="UP000001929"/>
    </source>
</evidence>
<dbReference type="AlphaFoldDB" id="Q2RWS7"/>
<dbReference type="Proteomes" id="UP000001929">
    <property type="component" value="Chromosome"/>
</dbReference>
<dbReference type="Pfam" id="PF12291">
    <property type="entry name" value="DUF3623"/>
    <property type="match status" value="1"/>
</dbReference>